<dbReference type="InterPro" id="IPR022642">
    <property type="entry name" value="CheR_C"/>
</dbReference>
<evidence type="ECO:0000256" key="3">
    <source>
        <dbReference type="ARBA" id="ARBA00022603"/>
    </source>
</evidence>
<evidence type="ECO:0000259" key="6">
    <source>
        <dbReference type="PROSITE" id="PS50123"/>
    </source>
</evidence>
<dbReference type="InterPro" id="IPR050903">
    <property type="entry name" value="Bact_Chemotaxis_MeTrfase"/>
</dbReference>
<keyword evidence="8" id="KW-1185">Reference proteome</keyword>
<dbReference type="InterPro" id="IPR026024">
    <property type="entry name" value="Chemotaxis_MeTrfase_CheR"/>
</dbReference>
<dbReference type="GO" id="GO:0008983">
    <property type="term" value="F:protein-glutamate O-methyltransferase activity"/>
    <property type="evidence" value="ECO:0007669"/>
    <property type="project" value="UniProtKB-EC"/>
</dbReference>
<dbReference type="PRINTS" id="PR00996">
    <property type="entry name" value="CHERMTFRASE"/>
</dbReference>
<dbReference type="STRING" id="1195236.CTER_4306"/>
<dbReference type="InterPro" id="IPR029063">
    <property type="entry name" value="SAM-dependent_MTases_sf"/>
</dbReference>
<dbReference type="PANTHER" id="PTHR24422">
    <property type="entry name" value="CHEMOTAXIS PROTEIN METHYLTRANSFERASE"/>
    <property type="match status" value="1"/>
</dbReference>
<dbReference type="Pfam" id="PF01739">
    <property type="entry name" value="CheR"/>
    <property type="match status" value="1"/>
</dbReference>
<organism evidence="7 8">
    <name type="scientific">Ruminiclostridium cellobioparum subsp. termitidis CT1112</name>
    <dbReference type="NCBI Taxonomy" id="1195236"/>
    <lineage>
        <taxon>Bacteria</taxon>
        <taxon>Bacillati</taxon>
        <taxon>Bacillota</taxon>
        <taxon>Clostridia</taxon>
        <taxon>Eubacteriales</taxon>
        <taxon>Oscillospiraceae</taxon>
        <taxon>Ruminiclostridium</taxon>
    </lineage>
</organism>
<evidence type="ECO:0000313" key="8">
    <source>
        <dbReference type="Proteomes" id="UP000014155"/>
    </source>
</evidence>
<dbReference type="Gene3D" id="1.10.155.10">
    <property type="entry name" value="Chemotaxis receptor methyltransferase CheR, N-terminal domain"/>
    <property type="match status" value="1"/>
</dbReference>
<protein>
    <recommendedName>
        <fullName evidence="2">protein-glutamate O-methyltransferase</fullName>
        <ecNumber evidence="2">2.1.1.80</ecNumber>
    </recommendedName>
</protein>
<accession>S0FIN5</accession>
<dbReference type="PANTHER" id="PTHR24422:SF19">
    <property type="entry name" value="CHEMOTAXIS PROTEIN METHYLTRANSFERASE"/>
    <property type="match status" value="1"/>
</dbReference>
<keyword evidence="3 7" id="KW-0489">Methyltransferase</keyword>
<evidence type="ECO:0000256" key="4">
    <source>
        <dbReference type="ARBA" id="ARBA00022679"/>
    </source>
</evidence>
<dbReference type="Proteomes" id="UP000014155">
    <property type="component" value="Unassembled WGS sequence"/>
</dbReference>
<dbReference type="Gene3D" id="3.40.50.150">
    <property type="entry name" value="Vaccinia Virus protein VP39"/>
    <property type="match status" value="1"/>
</dbReference>
<dbReference type="PROSITE" id="PS50123">
    <property type="entry name" value="CHER"/>
    <property type="match status" value="1"/>
</dbReference>
<dbReference type="SUPFAM" id="SSF47757">
    <property type="entry name" value="Chemotaxis receptor methyltransferase CheR, N-terminal domain"/>
    <property type="match status" value="1"/>
</dbReference>
<evidence type="ECO:0000256" key="5">
    <source>
        <dbReference type="ARBA" id="ARBA00022691"/>
    </source>
</evidence>
<dbReference type="InterPro" id="IPR000780">
    <property type="entry name" value="CheR_MeTrfase"/>
</dbReference>
<gene>
    <name evidence="7" type="ORF">CTER_4306</name>
</gene>
<sequence>MTEEEFIDLVDYVRQNYGVNLIHKKSLVSGRLINYLAENNFSSFTDYMNHIRADKTGRSAAAMIDRLTTNHTYFMRENQHFDFFRDHVLPQLERVCDKKKDMGIWSAGCSTGEEPYTLAMIIGDYFGALKSNWDTSILATDISTKVLDRAAAGIYGRETVNSLPEAWRKKYFTVQSGESFKVCDKIRKEVIFRRFNLMTSYFPFKRKFHVIFCRNVMIYFDNETKRELVNKFYESTEEGGYLFIGHSESLNREDSKYRCVMPAVYRK</sequence>
<reference evidence="7 8" key="1">
    <citation type="journal article" date="2013" name="Genome Announc.">
        <title>Draft Genome Sequence of the Cellulolytic, Mesophilic, Anaerobic Bacterium Clostridium termitidis Strain CT1112 (DSM 5398).</title>
        <authorList>
            <person name="Lal S."/>
            <person name="Ramachandran U."/>
            <person name="Zhang X."/>
            <person name="Munir R."/>
            <person name="Sparling R."/>
            <person name="Levin D.B."/>
        </authorList>
    </citation>
    <scope>NUCLEOTIDE SEQUENCE [LARGE SCALE GENOMIC DNA]</scope>
    <source>
        <strain evidence="7 8">CT1112</strain>
    </source>
</reference>
<dbReference type="Pfam" id="PF03705">
    <property type="entry name" value="CheR_N"/>
    <property type="match status" value="1"/>
</dbReference>
<dbReference type="EC" id="2.1.1.80" evidence="2"/>
<evidence type="ECO:0000256" key="2">
    <source>
        <dbReference type="ARBA" id="ARBA00012534"/>
    </source>
</evidence>
<evidence type="ECO:0000313" key="7">
    <source>
        <dbReference type="EMBL" id="EMS70046.1"/>
    </source>
</evidence>
<dbReference type="SMART" id="SM00138">
    <property type="entry name" value="MeTrc"/>
    <property type="match status" value="1"/>
</dbReference>
<comment type="catalytic activity">
    <reaction evidence="1">
        <text>L-glutamyl-[protein] + S-adenosyl-L-methionine = [protein]-L-glutamate 5-O-methyl ester + S-adenosyl-L-homocysteine</text>
        <dbReference type="Rhea" id="RHEA:24452"/>
        <dbReference type="Rhea" id="RHEA-COMP:10208"/>
        <dbReference type="Rhea" id="RHEA-COMP:10311"/>
        <dbReference type="ChEBI" id="CHEBI:29973"/>
        <dbReference type="ChEBI" id="CHEBI:57856"/>
        <dbReference type="ChEBI" id="CHEBI:59789"/>
        <dbReference type="ChEBI" id="CHEBI:82795"/>
        <dbReference type="EC" id="2.1.1.80"/>
    </reaction>
</comment>
<feature type="domain" description="CheR-type methyltransferase" evidence="6">
    <location>
        <begin position="1"/>
        <end position="267"/>
    </location>
</feature>
<name>S0FIN5_RUMCE</name>
<keyword evidence="5" id="KW-0949">S-adenosyl-L-methionine</keyword>
<dbReference type="InterPro" id="IPR036804">
    <property type="entry name" value="CheR_N_sf"/>
</dbReference>
<dbReference type="SUPFAM" id="SSF53335">
    <property type="entry name" value="S-adenosyl-L-methionine-dependent methyltransferases"/>
    <property type="match status" value="1"/>
</dbReference>
<dbReference type="eggNOG" id="COG1352">
    <property type="taxonomic scope" value="Bacteria"/>
</dbReference>
<dbReference type="PIRSF" id="PIRSF000410">
    <property type="entry name" value="CheR"/>
    <property type="match status" value="1"/>
</dbReference>
<dbReference type="AlphaFoldDB" id="S0FIN5"/>
<keyword evidence="4 7" id="KW-0808">Transferase</keyword>
<dbReference type="EMBL" id="AORV01000060">
    <property type="protein sequence ID" value="EMS70046.1"/>
    <property type="molecule type" value="Genomic_DNA"/>
</dbReference>
<dbReference type="InterPro" id="IPR022641">
    <property type="entry name" value="CheR_N"/>
</dbReference>
<evidence type="ECO:0000256" key="1">
    <source>
        <dbReference type="ARBA" id="ARBA00001541"/>
    </source>
</evidence>
<dbReference type="GO" id="GO:0032259">
    <property type="term" value="P:methylation"/>
    <property type="evidence" value="ECO:0007669"/>
    <property type="project" value="UniProtKB-KW"/>
</dbReference>
<proteinExistence type="predicted"/>
<comment type="caution">
    <text evidence="7">The sequence shown here is derived from an EMBL/GenBank/DDBJ whole genome shotgun (WGS) entry which is preliminary data.</text>
</comment>
<dbReference type="PATRIC" id="fig|1195236.3.peg.4484"/>